<accession>A0ABS5HX59</accession>
<reference evidence="1 2" key="1">
    <citation type="journal article" date="2021" name="Arch. Microbiol.">
        <title>Thalassobius aquimarinus sp. nov., isolated from the Sea of Japan seashore.</title>
        <authorList>
            <person name="Kurilenko V.V."/>
            <person name="Romanenko L.A."/>
            <person name="Chernysheva N.Y."/>
            <person name="Velansky P.V."/>
            <person name="Tekutyeva L.A."/>
            <person name="Isaeva M.P."/>
            <person name="Mikhailov V.V."/>
        </authorList>
    </citation>
    <scope>NUCLEOTIDE SEQUENCE [LARGE SCALE GENOMIC DNA]</scope>
    <source>
        <strain evidence="1 2">KMM 8518</strain>
    </source>
</reference>
<sequence>MANQPAQKFKIGLITATVWDNDGFYTVDLSRAYKSDTDEWRNTGSFHHSDLLNLAKCAERAEIWIGRQMNAR</sequence>
<evidence type="ECO:0000313" key="2">
    <source>
        <dbReference type="Proteomes" id="UP001195941"/>
    </source>
</evidence>
<evidence type="ECO:0000313" key="1">
    <source>
        <dbReference type="EMBL" id="MBR9653554.1"/>
    </source>
</evidence>
<protein>
    <submittedName>
        <fullName evidence="1">Uncharacterized protein</fullName>
    </submittedName>
</protein>
<keyword evidence="2" id="KW-1185">Reference proteome</keyword>
<organism evidence="1 2">
    <name type="scientific">Thalassovita aquimarina</name>
    <dbReference type="NCBI Taxonomy" id="2785917"/>
    <lineage>
        <taxon>Bacteria</taxon>
        <taxon>Pseudomonadati</taxon>
        <taxon>Pseudomonadota</taxon>
        <taxon>Alphaproteobacteria</taxon>
        <taxon>Rhodobacterales</taxon>
        <taxon>Roseobacteraceae</taxon>
        <taxon>Thalassovita</taxon>
    </lineage>
</organism>
<dbReference type="Proteomes" id="UP001195941">
    <property type="component" value="Unassembled WGS sequence"/>
</dbReference>
<dbReference type="RefSeq" id="WP_212703179.1">
    <property type="nucleotide sequence ID" value="NZ_JADMKU010000039.1"/>
</dbReference>
<name>A0ABS5HX59_9RHOB</name>
<dbReference type="EMBL" id="JADMKU010000039">
    <property type="protein sequence ID" value="MBR9653554.1"/>
    <property type="molecule type" value="Genomic_DNA"/>
</dbReference>
<proteinExistence type="predicted"/>
<gene>
    <name evidence="1" type="ORF">IT775_20765</name>
</gene>
<comment type="caution">
    <text evidence="1">The sequence shown here is derived from an EMBL/GenBank/DDBJ whole genome shotgun (WGS) entry which is preliminary data.</text>
</comment>